<comment type="caution">
    <text evidence="5">The sequence shown here is derived from an EMBL/GenBank/DDBJ whole genome shotgun (WGS) entry which is preliminary data.</text>
</comment>
<reference evidence="5 6" key="1">
    <citation type="journal article" date="2018" name="PLoS Genet.">
        <title>Population sequencing reveals clonal diversity and ancestral inbreeding in the grapevine cultivar Chardonnay.</title>
        <authorList>
            <person name="Roach M.J."/>
            <person name="Johnson D.L."/>
            <person name="Bohlmann J."/>
            <person name="van Vuuren H.J."/>
            <person name="Jones S.J."/>
            <person name="Pretorius I.S."/>
            <person name="Schmidt S.A."/>
            <person name="Borneman A.R."/>
        </authorList>
    </citation>
    <scope>NUCLEOTIDE SEQUENCE [LARGE SCALE GENOMIC DNA]</scope>
    <source>
        <strain evidence="6">cv. Chardonnay</strain>
        <tissue evidence="5">Leaf</tissue>
    </source>
</reference>
<keyword evidence="3" id="KW-0472">Membrane</keyword>
<dbReference type="InterPro" id="IPR036875">
    <property type="entry name" value="Znf_CCHC_sf"/>
</dbReference>
<evidence type="ECO:0000313" key="6">
    <source>
        <dbReference type="Proteomes" id="UP000288805"/>
    </source>
</evidence>
<feature type="compositionally biased region" description="Basic and acidic residues" evidence="2">
    <location>
        <begin position="12"/>
        <end position="22"/>
    </location>
</feature>
<feature type="compositionally biased region" description="Basic residues" evidence="2">
    <location>
        <begin position="33"/>
        <end position="44"/>
    </location>
</feature>
<dbReference type="SMART" id="SM00343">
    <property type="entry name" value="ZnF_C2HC"/>
    <property type="match status" value="2"/>
</dbReference>
<dbReference type="PANTHER" id="PTHR47798:SF2">
    <property type="entry name" value="CCHC-TYPE DOMAIN-CONTAINING PROTEIN"/>
    <property type="match status" value="1"/>
</dbReference>
<feature type="domain" description="CCHC-type" evidence="4">
    <location>
        <begin position="119"/>
        <end position="134"/>
    </location>
</feature>
<keyword evidence="1" id="KW-0862">Zinc</keyword>
<dbReference type="Proteomes" id="UP000288805">
    <property type="component" value="Unassembled WGS sequence"/>
</dbReference>
<evidence type="ECO:0000259" key="4">
    <source>
        <dbReference type="PROSITE" id="PS50158"/>
    </source>
</evidence>
<name>A0A438IZ53_VITVI</name>
<protein>
    <recommendedName>
        <fullName evidence="4">CCHC-type domain-containing protein</fullName>
    </recommendedName>
</protein>
<evidence type="ECO:0000256" key="3">
    <source>
        <dbReference type="SAM" id="Phobius"/>
    </source>
</evidence>
<accession>A0A438IZ53</accession>
<feature type="region of interest" description="Disordered" evidence="2">
    <location>
        <begin position="1"/>
        <end position="72"/>
    </location>
</feature>
<keyword evidence="1" id="KW-0479">Metal-binding</keyword>
<feature type="compositionally biased region" description="Basic and acidic residues" evidence="2">
    <location>
        <begin position="45"/>
        <end position="61"/>
    </location>
</feature>
<keyword evidence="3" id="KW-1133">Transmembrane helix</keyword>
<keyword evidence="1" id="KW-0863">Zinc-finger</keyword>
<dbReference type="SUPFAM" id="SSF57756">
    <property type="entry name" value="Retrovirus zinc finger-like domains"/>
    <property type="match status" value="1"/>
</dbReference>
<evidence type="ECO:0000256" key="1">
    <source>
        <dbReference type="PROSITE-ProRule" id="PRU00047"/>
    </source>
</evidence>
<dbReference type="GO" id="GO:0008270">
    <property type="term" value="F:zinc ion binding"/>
    <property type="evidence" value="ECO:0007669"/>
    <property type="project" value="UniProtKB-KW"/>
</dbReference>
<evidence type="ECO:0000256" key="2">
    <source>
        <dbReference type="SAM" id="MobiDB-lite"/>
    </source>
</evidence>
<evidence type="ECO:0000313" key="5">
    <source>
        <dbReference type="EMBL" id="RVX01959.1"/>
    </source>
</evidence>
<dbReference type="AlphaFoldDB" id="A0A438IZ53"/>
<sequence length="203" mass="22388">MVSQRQRLARKVYKEAHPELFPKAEPAAPKDPTKKKKKKSNLKPKRADMKGPKSTEKSDKSKLRKHPLRVPGMKPGESCFICKAKDHIAKHCPEKAQWERHKSQNCPDKGEEKLDKKLCYNCGETGHSLANCPQPLQEVSRCLDLVGITALDLFLWGTFLGCSLALASVAVWSGSAGSLPGQQSLTKIKGNNLCPATGHLSHD</sequence>
<dbReference type="GO" id="GO:0003676">
    <property type="term" value="F:nucleic acid binding"/>
    <property type="evidence" value="ECO:0007669"/>
    <property type="project" value="InterPro"/>
</dbReference>
<dbReference type="PROSITE" id="PS50158">
    <property type="entry name" value="ZF_CCHC"/>
    <property type="match status" value="1"/>
</dbReference>
<dbReference type="Pfam" id="PF00098">
    <property type="entry name" value="zf-CCHC"/>
    <property type="match status" value="1"/>
</dbReference>
<proteinExistence type="predicted"/>
<gene>
    <name evidence="5" type="ORF">CK203_019571</name>
</gene>
<dbReference type="Gene3D" id="4.10.60.10">
    <property type="entry name" value="Zinc finger, CCHC-type"/>
    <property type="match status" value="1"/>
</dbReference>
<dbReference type="PANTHER" id="PTHR47798">
    <property type="entry name" value="OS04G0555800 PROTEIN"/>
    <property type="match status" value="1"/>
</dbReference>
<keyword evidence="3" id="KW-0812">Transmembrane</keyword>
<dbReference type="InterPro" id="IPR001878">
    <property type="entry name" value="Znf_CCHC"/>
</dbReference>
<dbReference type="EMBL" id="QGNW01000073">
    <property type="protein sequence ID" value="RVX01959.1"/>
    <property type="molecule type" value="Genomic_DNA"/>
</dbReference>
<organism evidence="5 6">
    <name type="scientific">Vitis vinifera</name>
    <name type="common">Grape</name>
    <dbReference type="NCBI Taxonomy" id="29760"/>
    <lineage>
        <taxon>Eukaryota</taxon>
        <taxon>Viridiplantae</taxon>
        <taxon>Streptophyta</taxon>
        <taxon>Embryophyta</taxon>
        <taxon>Tracheophyta</taxon>
        <taxon>Spermatophyta</taxon>
        <taxon>Magnoliopsida</taxon>
        <taxon>eudicotyledons</taxon>
        <taxon>Gunneridae</taxon>
        <taxon>Pentapetalae</taxon>
        <taxon>rosids</taxon>
        <taxon>Vitales</taxon>
        <taxon>Vitaceae</taxon>
        <taxon>Viteae</taxon>
        <taxon>Vitis</taxon>
    </lineage>
</organism>
<feature type="transmembrane region" description="Helical" evidence="3">
    <location>
        <begin position="153"/>
        <end position="172"/>
    </location>
</feature>